<reference evidence="2" key="1">
    <citation type="submission" date="2014-09" db="EMBL/GenBank/DDBJ databases">
        <authorList>
            <person name="Mudge J."/>
            <person name="Ramaraj T."/>
            <person name="Lindquist I.E."/>
            <person name="Bharti A.K."/>
            <person name="Sundararajan A."/>
            <person name="Cameron C.T."/>
            <person name="Woodward J.E."/>
            <person name="May G.D."/>
            <person name="Brubaker C."/>
            <person name="Broadhvest J."/>
            <person name="Wilkins T.A."/>
        </authorList>
    </citation>
    <scope>NUCLEOTIDE SEQUENCE</scope>
    <source>
        <strain evidence="2">cv. AKA8401</strain>
    </source>
</reference>
<comment type="caution">
    <text evidence="1">The sequence shown here is derived from an EMBL/GenBank/DDBJ whole genome shotgun (WGS) entry which is preliminary data.</text>
</comment>
<gene>
    <name evidence="1" type="ORF">F383_37827</name>
</gene>
<name>A0A0B0MCL7_GOSAR</name>
<dbReference type="EMBL" id="JRRC01042305">
    <property type="protein sequence ID" value="KHF98524.1"/>
    <property type="molecule type" value="Genomic_DNA"/>
</dbReference>
<evidence type="ECO:0000313" key="1">
    <source>
        <dbReference type="EMBL" id="KHF98524.1"/>
    </source>
</evidence>
<dbReference type="AlphaFoldDB" id="A0A0B0MCL7"/>
<dbReference type="PROSITE" id="PS51257">
    <property type="entry name" value="PROKAR_LIPOPROTEIN"/>
    <property type="match status" value="1"/>
</dbReference>
<evidence type="ECO:0000313" key="2">
    <source>
        <dbReference type="Proteomes" id="UP000032142"/>
    </source>
</evidence>
<organism evidence="1 2">
    <name type="scientific">Gossypium arboreum</name>
    <name type="common">Tree cotton</name>
    <name type="synonym">Gossypium nanking</name>
    <dbReference type="NCBI Taxonomy" id="29729"/>
    <lineage>
        <taxon>Eukaryota</taxon>
        <taxon>Viridiplantae</taxon>
        <taxon>Streptophyta</taxon>
        <taxon>Embryophyta</taxon>
        <taxon>Tracheophyta</taxon>
        <taxon>Spermatophyta</taxon>
        <taxon>Magnoliopsida</taxon>
        <taxon>eudicotyledons</taxon>
        <taxon>Gunneridae</taxon>
        <taxon>Pentapetalae</taxon>
        <taxon>rosids</taxon>
        <taxon>malvids</taxon>
        <taxon>Malvales</taxon>
        <taxon>Malvaceae</taxon>
        <taxon>Malvoideae</taxon>
        <taxon>Gossypium</taxon>
    </lineage>
</organism>
<proteinExistence type="predicted"/>
<keyword evidence="2" id="KW-1185">Reference proteome</keyword>
<protein>
    <submittedName>
        <fullName evidence="1">Uncharacterized protein</fullName>
    </submittedName>
</protein>
<sequence>MGRCSKRTWLVNPSHPTPAMVSGLGCYR</sequence>
<accession>A0A0B0MCL7</accession>
<dbReference type="Proteomes" id="UP000032142">
    <property type="component" value="Unassembled WGS sequence"/>
</dbReference>